<feature type="transmembrane region" description="Helical" evidence="6">
    <location>
        <begin position="144"/>
        <end position="166"/>
    </location>
</feature>
<dbReference type="Pfam" id="PF00041">
    <property type="entry name" value="fn3"/>
    <property type="match status" value="1"/>
</dbReference>
<reference evidence="9" key="1">
    <citation type="submission" date="2022-11" db="UniProtKB">
        <authorList>
            <consortium name="WormBaseParasite"/>
        </authorList>
    </citation>
    <scope>IDENTIFICATION</scope>
</reference>
<dbReference type="InterPro" id="IPR026966">
    <property type="entry name" value="Neurofascin/L1/NrCAM_C"/>
</dbReference>
<dbReference type="InterPro" id="IPR036116">
    <property type="entry name" value="FN3_sf"/>
</dbReference>
<dbReference type="InterPro" id="IPR003961">
    <property type="entry name" value="FN3_dom"/>
</dbReference>
<evidence type="ECO:0000256" key="1">
    <source>
        <dbReference type="ARBA" id="ARBA00004167"/>
    </source>
</evidence>
<protein>
    <submittedName>
        <fullName evidence="9">Fibronectin type-III domain-containing protein</fullName>
    </submittedName>
</protein>
<evidence type="ECO:0000256" key="5">
    <source>
        <dbReference type="SAM" id="MobiDB-lite"/>
    </source>
</evidence>
<accession>A0A914YY31</accession>
<feature type="domain" description="Fibronectin type-III" evidence="7">
    <location>
        <begin position="36"/>
        <end position="139"/>
    </location>
</feature>
<keyword evidence="8" id="KW-1185">Reference proteome</keyword>
<evidence type="ECO:0000256" key="3">
    <source>
        <dbReference type="ARBA" id="ARBA00022989"/>
    </source>
</evidence>
<evidence type="ECO:0000256" key="2">
    <source>
        <dbReference type="ARBA" id="ARBA00022692"/>
    </source>
</evidence>
<dbReference type="InterPro" id="IPR013783">
    <property type="entry name" value="Ig-like_fold"/>
</dbReference>
<dbReference type="WBParaSite" id="PSU_v2.g5409.t1">
    <property type="protein sequence ID" value="PSU_v2.g5409.t1"/>
    <property type="gene ID" value="PSU_v2.g5409"/>
</dbReference>
<proteinExistence type="predicted"/>
<dbReference type="PROSITE" id="PS50853">
    <property type="entry name" value="FN3"/>
    <property type="match status" value="1"/>
</dbReference>
<dbReference type="CDD" id="cd00063">
    <property type="entry name" value="FN3"/>
    <property type="match status" value="1"/>
</dbReference>
<keyword evidence="4 6" id="KW-0472">Membrane</keyword>
<evidence type="ECO:0000313" key="9">
    <source>
        <dbReference type="WBParaSite" id="PSU_v2.g5409.t1"/>
    </source>
</evidence>
<comment type="subcellular location">
    <subcellularLocation>
        <location evidence="1">Membrane</location>
        <topology evidence="1">Single-pass membrane protein</topology>
    </subcellularLocation>
</comment>
<keyword evidence="3 6" id="KW-1133">Transmembrane helix</keyword>
<evidence type="ECO:0000259" key="7">
    <source>
        <dbReference type="PROSITE" id="PS50853"/>
    </source>
</evidence>
<evidence type="ECO:0000256" key="6">
    <source>
        <dbReference type="SAM" id="Phobius"/>
    </source>
</evidence>
<dbReference type="SUPFAM" id="SSF49265">
    <property type="entry name" value="Fibronectin type III"/>
    <property type="match status" value="1"/>
</dbReference>
<dbReference type="Pfam" id="PF13882">
    <property type="entry name" value="Bravo_FIGEY"/>
    <property type="match status" value="1"/>
</dbReference>
<feature type="compositionally biased region" description="Basic and acidic residues" evidence="5">
    <location>
        <begin position="180"/>
        <end position="218"/>
    </location>
</feature>
<sequence>MGIEKVLDYRSNSCKKISMLKLYIIYSVIFSIIAVEPESPDLLKESIGDDHFNVTLIPGAYDDEIKRPVGNDFYIRYRQAGEDTWNEKRPESDQLTTSVTGLQPGTKYEVQVVSVQTDDNGNVHETTSRTHHITTTGQTPMKNYFLALLLLALILLLLLCFCIICFCTRKRGQKYLVAEKERQQGREPILPKDRGFEDYAKRDDEEKKSLTGHSRGDSETDSMAEYGDGDPGRFTEDGSFIGQYGAQSKGLIAEKP</sequence>
<dbReference type="GO" id="GO:0016020">
    <property type="term" value="C:membrane"/>
    <property type="evidence" value="ECO:0007669"/>
    <property type="project" value="UniProtKB-SubCell"/>
</dbReference>
<evidence type="ECO:0000256" key="4">
    <source>
        <dbReference type="ARBA" id="ARBA00023136"/>
    </source>
</evidence>
<keyword evidence="2 6" id="KW-0812">Transmembrane</keyword>
<dbReference type="Gene3D" id="2.60.40.10">
    <property type="entry name" value="Immunoglobulins"/>
    <property type="match status" value="1"/>
</dbReference>
<feature type="region of interest" description="Disordered" evidence="5">
    <location>
        <begin position="180"/>
        <end position="256"/>
    </location>
</feature>
<evidence type="ECO:0000313" key="8">
    <source>
        <dbReference type="Proteomes" id="UP000887577"/>
    </source>
</evidence>
<name>A0A914YY31_9BILA</name>
<dbReference type="AlphaFoldDB" id="A0A914YY31"/>
<dbReference type="SMART" id="SM00060">
    <property type="entry name" value="FN3"/>
    <property type="match status" value="1"/>
</dbReference>
<organism evidence="8 9">
    <name type="scientific">Panagrolaimus superbus</name>
    <dbReference type="NCBI Taxonomy" id="310955"/>
    <lineage>
        <taxon>Eukaryota</taxon>
        <taxon>Metazoa</taxon>
        <taxon>Ecdysozoa</taxon>
        <taxon>Nematoda</taxon>
        <taxon>Chromadorea</taxon>
        <taxon>Rhabditida</taxon>
        <taxon>Tylenchina</taxon>
        <taxon>Panagrolaimomorpha</taxon>
        <taxon>Panagrolaimoidea</taxon>
        <taxon>Panagrolaimidae</taxon>
        <taxon>Panagrolaimus</taxon>
    </lineage>
</organism>
<dbReference type="Proteomes" id="UP000887577">
    <property type="component" value="Unplaced"/>
</dbReference>
<feature type="transmembrane region" description="Helical" evidence="6">
    <location>
        <begin position="20"/>
        <end position="35"/>
    </location>
</feature>